<comment type="caution">
    <text evidence="2">The sequence shown here is derived from an EMBL/GenBank/DDBJ whole genome shotgun (WGS) entry which is preliminary data.</text>
</comment>
<organism evidence="2 3">
    <name type="scientific">Brevifollis gellanilyticus</name>
    <dbReference type="NCBI Taxonomy" id="748831"/>
    <lineage>
        <taxon>Bacteria</taxon>
        <taxon>Pseudomonadati</taxon>
        <taxon>Verrucomicrobiota</taxon>
        <taxon>Verrucomicrobiia</taxon>
        <taxon>Verrucomicrobiales</taxon>
        <taxon>Verrucomicrobiaceae</taxon>
    </lineage>
</organism>
<accession>A0A512ME51</accession>
<dbReference type="Pfam" id="PF01850">
    <property type="entry name" value="PIN"/>
    <property type="match status" value="1"/>
</dbReference>
<evidence type="ECO:0000313" key="3">
    <source>
        <dbReference type="Proteomes" id="UP000321577"/>
    </source>
</evidence>
<dbReference type="Proteomes" id="UP000321577">
    <property type="component" value="Unassembled WGS sequence"/>
</dbReference>
<dbReference type="InterPro" id="IPR002716">
    <property type="entry name" value="PIN_dom"/>
</dbReference>
<name>A0A512ME51_9BACT</name>
<dbReference type="Gene3D" id="3.40.50.1010">
    <property type="entry name" value="5'-nuclease"/>
    <property type="match status" value="1"/>
</dbReference>
<dbReference type="RefSeq" id="WP_146853511.1">
    <property type="nucleotide sequence ID" value="NZ_BKAG01000040.1"/>
</dbReference>
<dbReference type="AlphaFoldDB" id="A0A512ME51"/>
<proteinExistence type="predicted"/>
<feature type="domain" description="PIN" evidence="1">
    <location>
        <begin position="4"/>
        <end position="123"/>
    </location>
</feature>
<protein>
    <recommendedName>
        <fullName evidence="1">PIN domain-containing protein</fullName>
    </recommendedName>
</protein>
<evidence type="ECO:0000313" key="2">
    <source>
        <dbReference type="EMBL" id="GEP45013.1"/>
    </source>
</evidence>
<evidence type="ECO:0000259" key="1">
    <source>
        <dbReference type="Pfam" id="PF01850"/>
    </source>
</evidence>
<reference evidence="2 3" key="1">
    <citation type="submission" date="2019-07" db="EMBL/GenBank/DDBJ databases">
        <title>Whole genome shotgun sequence of Brevifollis gellanilyticus NBRC 108608.</title>
        <authorList>
            <person name="Hosoyama A."/>
            <person name="Uohara A."/>
            <person name="Ohji S."/>
            <person name="Ichikawa N."/>
        </authorList>
    </citation>
    <scope>NUCLEOTIDE SEQUENCE [LARGE SCALE GENOMIC DNA]</scope>
    <source>
        <strain evidence="2 3">NBRC 108608</strain>
    </source>
</reference>
<dbReference type="EMBL" id="BKAG01000040">
    <property type="protein sequence ID" value="GEP45013.1"/>
    <property type="molecule type" value="Genomic_DNA"/>
</dbReference>
<dbReference type="SUPFAM" id="SSF88723">
    <property type="entry name" value="PIN domain-like"/>
    <property type="match status" value="1"/>
</dbReference>
<dbReference type="InterPro" id="IPR029060">
    <property type="entry name" value="PIN-like_dom_sf"/>
</dbReference>
<gene>
    <name evidence="2" type="ORF">BGE01nite_43040</name>
</gene>
<dbReference type="OrthoDB" id="9929211at2"/>
<keyword evidence="3" id="KW-1185">Reference proteome</keyword>
<sequence>MNLVVDACVFVAEQIEDQPEFAAADEFFDHCVRNGIRLYAPAIVLAEVAGAVARITGDAGIGSVSTTRLSHFPKLYLRQVDLGFAEAAARAAARYALRGADSHYVALAREMKCALITSDDEVIRRCPSTTKIFTPSQWLERQPDR</sequence>